<evidence type="ECO:0000313" key="1">
    <source>
        <dbReference type="EMBL" id="JAE39634.1"/>
    </source>
</evidence>
<dbReference type="AlphaFoldDB" id="A0A0A9HV05"/>
<protein>
    <submittedName>
        <fullName evidence="1">Uncharacterized protein</fullName>
    </submittedName>
</protein>
<proteinExistence type="predicted"/>
<dbReference type="EMBL" id="GBRH01158262">
    <property type="protein sequence ID" value="JAE39634.1"/>
    <property type="molecule type" value="Transcribed_RNA"/>
</dbReference>
<organism evidence="1">
    <name type="scientific">Arundo donax</name>
    <name type="common">Giant reed</name>
    <name type="synonym">Donax arundinaceus</name>
    <dbReference type="NCBI Taxonomy" id="35708"/>
    <lineage>
        <taxon>Eukaryota</taxon>
        <taxon>Viridiplantae</taxon>
        <taxon>Streptophyta</taxon>
        <taxon>Embryophyta</taxon>
        <taxon>Tracheophyta</taxon>
        <taxon>Spermatophyta</taxon>
        <taxon>Magnoliopsida</taxon>
        <taxon>Liliopsida</taxon>
        <taxon>Poales</taxon>
        <taxon>Poaceae</taxon>
        <taxon>PACMAD clade</taxon>
        <taxon>Arundinoideae</taxon>
        <taxon>Arundineae</taxon>
        <taxon>Arundo</taxon>
    </lineage>
</organism>
<reference evidence="1" key="1">
    <citation type="submission" date="2014-09" db="EMBL/GenBank/DDBJ databases">
        <authorList>
            <person name="Magalhaes I.L.F."/>
            <person name="Oliveira U."/>
            <person name="Santos F.R."/>
            <person name="Vidigal T.H.D.A."/>
            <person name="Brescovit A.D."/>
            <person name="Santos A.J."/>
        </authorList>
    </citation>
    <scope>NUCLEOTIDE SEQUENCE</scope>
    <source>
        <tissue evidence="1">Shoot tissue taken approximately 20 cm above the soil surface</tissue>
    </source>
</reference>
<reference evidence="1" key="2">
    <citation type="journal article" date="2015" name="Data Brief">
        <title>Shoot transcriptome of the giant reed, Arundo donax.</title>
        <authorList>
            <person name="Barrero R.A."/>
            <person name="Guerrero F.D."/>
            <person name="Moolhuijzen P."/>
            <person name="Goolsby J.A."/>
            <person name="Tidwell J."/>
            <person name="Bellgard S.E."/>
            <person name="Bellgard M.I."/>
        </authorList>
    </citation>
    <scope>NUCLEOTIDE SEQUENCE</scope>
    <source>
        <tissue evidence="1">Shoot tissue taken approximately 20 cm above the soil surface</tissue>
    </source>
</reference>
<sequence length="68" mass="7500">MLLCMYVPFVDGRGNGIVSGRTYSYVMHVLLLAWTKRAAGLGPFCCISLAFKTISITCLGTFTLDQYN</sequence>
<name>A0A0A9HV05_ARUDO</name>
<accession>A0A0A9HV05</accession>